<accession>A0A0F8X6J0</accession>
<dbReference type="EMBL" id="LAZR01061044">
    <property type="protein sequence ID" value="KKK64393.1"/>
    <property type="molecule type" value="Genomic_DNA"/>
</dbReference>
<dbReference type="AlphaFoldDB" id="A0A0F8X6J0"/>
<sequence>METIHEMCMQGREEEEEEEEFSSKRIRISYNEPEELKLYRPLNTWTFFANNPIPFVIEHRSLHLHSLNVKVEDLISSFENKSVIPETVLIQFEKISAHLFQHVIKCRNSMPRKHKMLLWVIRSRIDLIKHSYSLHKSKDYGNIESLAYFEKLGLLISAKIVQDYTLKELADMQIKTGLLSEAQMGFAAENAFEKARKNINMNPLSLDFKGRELSQKLGGWIENSAKMKSFLIDYDDIMKGTKEMAEGVAGATSDNALKYAERKAKKWWLDYSDLTDFEQKVMKNVIPFYTWMRKNIRNQLEGILVYPQTFSIFPKTIDAMTYDDPDFDPESIPDWMKD</sequence>
<reference evidence="1" key="1">
    <citation type="journal article" date="2015" name="Nature">
        <title>Complex archaea that bridge the gap between prokaryotes and eukaryotes.</title>
        <authorList>
            <person name="Spang A."/>
            <person name="Saw J.H."/>
            <person name="Jorgensen S.L."/>
            <person name="Zaremba-Niedzwiedzka K."/>
            <person name="Martijn J."/>
            <person name="Lind A.E."/>
            <person name="van Eijk R."/>
            <person name="Schleper C."/>
            <person name="Guy L."/>
            <person name="Ettema T.J."/>
        </authorList>
    </citation>
    <scope>NUCLEOTIDE SEQUENCE</scope>
</reference>
<organism evidence="1">
    <name type="scientific">marine sediment metagenome</name>
    <dbReference type="NCBI Taxonomy" id="412755"/>
    <lineage>
        <taxon>unclassified sequences</taxon>
        <taxon>metagenomes</taxon>
        <taxon>ecological metagenomes</taxon>
    </lineage>
</organism>
<comment type="caution">
    <text evidence="1">The sequence shown here is derived from an EMBL/GenBank/DDBJ whole genome shotgun (WGS) entry which is preliminary data.</text>
</comment>
<proteinExistence type="predicted"/>
<evidence type="ECO:0000313" key="1">
    <source>
        <dbReference type="EMBL" id="KKK64393.1"/>
    </source>
</evidence>
<gene>
    <name evidence="1" type="ORF">LCGC14_2984660</name>
</gene>
<protein>
    <submittedName>
        <fullName evidence="1">Uncharacterized protein</fullName>
    </submittedName>
</protein>
<feature type="non-terminal residue" evidence="1">
    <location>
        <position position="338"/>
    </location>
</feature>
<name>A0A0F8X6J0_9ZZZZ</name>